<dbReference type="Pfam" id="PF00657">
    <property type="entry name" value="Lipase_GDSL"/>
    <property type="match status" value="1"/>
</dbReference>
<evidence type="ECO:0000256" key="1">
    <source>
        <dbReference type="ARBA" id="ARBA00008668"/>
    </source>
</evidence>
<dbReference type="Proteomes" id="UP000653305">
    <property type="component" value="Unassembled WGS sequence"/>
</dbReference>
<dbReference type="OrthoDB" id="1600564at2759"/>
<dbReference type="AlphaFoldDB" id="A0A830DE45"/>
<dbReference type="GO" id="GO:0016788">
    <property type="term" value="F:hydrolase activity, acting on ester bonds"/>
    <property type="evidence" value="ECO:0007669"/>
    <property type="project" value="InterPro"/>
</dbReference>
<dbReference type="SUPFAM" id="SSF52266">
    <property type="entry name" value="SGNH hydrolase"/>
    <property type="match status" value="1"/>
</dbReference>
<proteinExistence type="inferred from homology"/>
<name>A0A830DE45_9LAMI</name>
<dbReference type="PANTHER" id="PTHR22835:SF669">
    <property type="entry name" value="ALPHA-L-FUCOSIDASE"/>
    <property type="match status" value="1"/>
</dbReference>
<evidence type="ECO:0000256" key="2">
    <source>
        <dbReference type="ARBA" id="ARBA00023180"/>
    </source>
</evidence>
<keyword evidence="2" id="KW-0325">Glycoprotein</keyword>
<comment type="caution">
    <text evidence="3">The sequence shown here is derived from an EMBL/GenBank/DDBJ whole genome shotgun (WGS) entry which is preliminary data.</text>
</comment>
<keyword evidence="4" id="KW-1185">Reference proteome</keyword>
<dbReference type="EMBL" id="BMAC01001194">
    <property type="protein sequence ID" value="GFQ06254.1"/>
    <property type="molecule type" value="Genomic_DNA"/>
</dbReference>
<feature type="non-terminal residue" evidence="3">
    <location>
        <position position="226"/>
    </location>
</feature>
<organism evidence="3 4">
    <name type="scientific">Phtheirospermum japonicum</name>
    <dbReference type="NCBI Taxonomy" id="374723"/>
    <lineage>
        <taxon>Eukaryota</taxon>
        <taxon>Viridiplantae</taxon>
        <taxon>Streptophyta</taxon>
        <taxon>Embryophyta</taxon>
        <taxon>Tracheophyta</taxon>
        <taxon>Spermatophyta</taxon>
        <taxon>Magnoliopsida</taxon>
        <taxon>eudicotyledons</taxon>
        <taxon>Gunneridae</taxon>
        <taxon>Pentapetalae</taxon>
        <taxon>asterids</taxon>
        <taxon>lamiids</taxon>
        <taxon>Lamiales</taxon>
        <taxon>Orobanchaceae</taxon>
        <taxon>Orobanchaceae incertae sedis</taxon>
        <taxon>Phtheirospermum</taxon>
    </lineage>
</organism>
<protein>
    <submittedName>
        <fullName evidence="3">GDSL esterase/lipase at5g14450</fullName>
    </submittedName>
</protein>
<comment type="similarity">
    <text evidence="1">Belongs to the 'GDSL' lipolytic enzyme family.</text>
</comment>
<evidence type="ECO:0000313" key="3">
    <source>
        <dbReference type="EMBL" id="GFQ06254.1"/>
    </source>
</evidence>
<accession>A0A830DE45</accession>
<dbReference type="Gene3D" id="3.40.50.1110">
    <property type="entry name" value="SGNH hydrolase"/>
    <property type="match status" value="1"/>
</dbReference>
<dbReference type="PANTHER" id="PTHR22835">
    <property type="entry name" value="ZINC FINGER FYVE DOMAIN CONTAINING PROTEIN"/>
    <property type="match status" value="1"/>
</dbReference>
<sequence>FIKKLPRPNELSKALFMLDIGQNDVAAGIRKLSFELQKAAVPKIVSQFIAQVKTLYERDARIFWIHNTGPIGCLPVATVKVQNPAPGYLDEHGCVKSQNVVAIEFNKQLKDEIVKLRSELSEAMIIYVDMYSAKYELITGANNQGFKDPFKICCGHHGLGYDVWCGNRGYVNQSVVFAGSCENPSAVISWDGVHYSEAANHWIANRIMKGSFSDPPISISRACQTA</sequence>
<evidence type="ECO:0000313" key="4">
    <source>
        <dbReference type="Proteomes" id="UP000653305"/>
    </source>
</evidence>
<dbReference type="InterPro" id="IPR036514">
    <property type="entry name" value="SGNH_hydro_sf"/>
</dbReference>
<dbReference type="InterPro" id="IPR001087">
    <property type="entry name" value="GDSL"/>
</dbReference>
<gene>
    <name evidence="3" type="ORF">PHJA_002769400</name>
</gene>
<reference evidence="3" key="1">
    <citation type="submission" date="2020-07" db="EMBL/GenBank/DDBJ databases">
        <title>Ethylene signaling mediates host invasion by parasitic plants.</title>
        <authorList>
            <person name="Yoshida S."/>
        </authorList>
    </citation>
    <scope>NUCLEOTIDE SEQUENCE</scope>
    <source>
        <strain evidence="3">Okayama</strain>
    </source>
</reference>